<dbReference type="InterPro" id="IPR049450">
    <property type="entry name" value="ACOT8-like_C"/>
</dbReference>
<dbReference type="InterPro" id="IPR042171">
    <property type="entry name" value="Acyl-CoA_hotdog"/>
</dbReference>
<dbReference type="InterPro" id="IPR029069">
    <property type="entry name" value="HotDog_dom_sf"/>
</dbReference>
<accession>A0A5A8C8T1</accession>
<protein>
    <recommendedName>
        <fullName evidence="7">Thioesterase domain-containing protein</fullName>
    </recommendedName>
</protein>
<organism evidence="3 5">
    <name type="scientific">Cafeteria roenbergensis</name>
    <name type="common">Marine flagellate</name>
    <dbReference type="NCBI Taxonomy" id="33653"/>
    <lineage>
        <taxon>Eukaryota</taxon>
        <taxon>Sar</taxon>
        <taxon>Stramenopiles</taxon>
        <taxon>Bigyra</taxon>
        <taxon>Opalozoa</taxon>
        <taxon>Bicosoecida</taxon>
        <taxon>Cafeteriaceae</taxon>
        <taxon>Cafeteria</taxon>
    </lineage>
</organism>
<dbReference type="Gene3D" id="2.40.160.210">
    <property type="entry name" value="Acyl-CoA thioesterase, double hotdog domain"/>
    <property type="match status" value="1"/>
</dbReference>
<evidence type="ECO:0000313" key="6">
    <source>
        <dbReference type="Proteomes" id="UP000325113"/>
    </source>
</evidence>
<comment type="caution">
    <text evidence="3">The sequence shown here is derived from an EMBL/GenBank/DDBJ whole genome shotgun (WGS) entry which is preliminary data.</text>
</comment>
<evidence type="ECO:0000313" key="3">
    <source>
        <dbReference type="EMBL" id="KAA0148999.1"/>
    </source>
</evidence>
<evidence type="ECO:0000259" key="1">
    <source>
        <dbReference type="Pfam" id="PF13622"/>
    </source>
</evidence>
<dbReference type="Proteomes" id="UP000325113">
    <property type="component" value="Unassembled WGS sequence"/>
</dbReference>
<dbReference type="EMBL" id="VLTM01000048">
    <property type="protein sequence ID" value="KAA0160061.1"/>
    <property type="molecule type" value="Genomic_DNA"/>
</dbReference>
<evidence type="ECO:0000259" key="2">
    <source>
        <dbReference type="Pfam" id="PF20789"/>
    </source>
</evidence>
<evidence type="ECO:0000313" key="4">
    <source>
        <dbReference type="EMBL" id="KAA0160061.1"/>
    </source>
</evidence>
<dbReference type="Proteomes" id="UP000323011">
    <property type="component" value="Unassembled WGS sequence"/>
</dbReference>
<dbReference type="PANTHER" id="PTHR38110:SF1">
    <property type="entry name" value="THIOESTERASE DOMAIN-CONTAINING PROTEIN"/>
    <property type="match status" value="1"/>
</dbReference>
<sequence length="331" mass="33771">MAGDAARRAWTCHGGFSVAGVPNGGYIMATIAKAAVAAAEASGAAGADPVALSAFFLRPAEAGAEYELNVETLKAAKRMSTHSVRATRAAPVEGALPAAPTVQATVTLGTAASPPTPGLSSPTAGAMPVLPPPEQCESIFGVYGGLSSPSAFPIALRNDARFDPAFVSRVARAVEARKEAGAIPGQGSGFASDLPLSYDCWLRFPPLLVGAEAAGAGAIDGSADARSVPGAARAPYRGLDALSLLFFSDSLPPPALLGVLPGITWVPTIEMSVQVRGEPTPGGWLVLRHSTRFVTDGWLEADTELWDAETGRLVGLGRQMAMLMGLPGQAA</sequence>
<evidence type="ECO:0000313" key="5">
    <source>
        <dbReference type="Proteomes" id="UP000323011"/>
    </source>
</evidence>
<dbReference type="Pfam" id="PF13622">
    <property type="entry name" value="4HBT_3"/>
    <property type="match status" value="1"/>
</dbReference>
<dbReference type="Pfam" id="PF20789">
    <property type="entry name" value="4HBT_3C"/>
    <property type="match status" value="1"/>
</dbReference>
<gene>
    <name evidence="3" type="ORF">FNF29_06290</name>
    <name evidence="4" type="ORF">FNF31_04520</name>
</gene>
<feature type="domain" description="Acyl-CoA thioesterase-like C-terminal" evidence="2">
    <location>
        <begin position="234"/>
        <end position="322"/>
    </location>
</feature>
<dbReference type="SUPFAM" id="SSF54637">
    <property type="entry name" value="Thioesterase/thiol ester dehydrase-isomerase"/>
    <property type="match status" value="2"/>
</dbReference>
<dbReference type="InterPro" id="IPR049449">
    <property type="entry name" value="TesB_ACOT8-like_N"/>
</dbReference>
<name>A0A5A8C8T1_CAFRO</name>
<proteinExistence type="predicted"/>
<dbReference type="EMBL" id="VLTN01000047">
    <property type="protein sequence ID" value="KAA0148999.1"/>
    <property type="molecule type" value="Genomic_DNA"/>
</dbReference>
<keyword evidence="5" id="KW-1185">Reference proteome</keyword>
<evidence type="ECO:0008006" key="7">
    <source>
        <dbReference type="Google" id="ProtNLM"/>
    </source>
</evidence>
<reference evidence="5 6" key="1">
    <citation type="submission" date="2019-07" db="EMBL/GenBank/DDBJ databases">
        <title>Genomes of Cafeteria roenbergensis.</title>
        <authorList>
            <person name="Fischer M.G."/>
            <person name="Hackl T."/>
            <person name="Roman M."/>
        </authorList>
    </citation>
    <scope>NUCLEOTIDE SEQUENCE [LARGE SCALE GENOMIC DNA]</scope>
    <source>
        <strain evidence="3 5">BVI</strain>
        <strain evidence="4 6">Cflag</strain>
    </source>
</reference>
<dbReference type="InterPro" id="IPR052389">
    <property type="entry name" value="Sec_Metab_Biosynth-Assoc"/>
</dbReference>
<dbReference type="AlphaFoldDB" id="A0A5A8C8T1"/>
<dbReference type="OMA" id="GEMRGWF"/>
<feature type="domain" description="Acyl-CoA thioesterase-like N-terminal HotDog" evidence="1">
    <location>
        <begin position="16"/>
        <end position="108"/>
    </location>
</feature>
<dbReference type="PANTHER" id="PTHR38110">
    <property type="entry name" value="CHROMOSOME 23, WHOLE GENOME SHOTGUN SEQUENCE"/>
    <property type="match status" value="1"/>
</dbReference>